<proteinExistence type="inferred from homology"/>
<evidence type="ECO:0000313" key="7">
    <source>
        <dbReference type="Proteomes" id="UP001153620"/>
    </source>
</evidence>
<dbReference type="Proteomes" id="UP001153620">
    <property type="component" value="Chromosome 1"/>
</dbReference>
<evidence type="ECO:0000256" key="2">
    <source>
        <dbReference type="ARBA" id="ARBA00022679"/>
    </source>
</evidence>
<reference evidence="6" key="2">
    <citation type="submission" date="2022-10" db="EMBL/GenBank/DDBJ databases">
        <authorList>
            <consortium name="ENA_rothamsted_submissions"/>
            <consortium name="culmorum"/>
            <person name="King R."/>
        </authorList>
    </citation>
    <scope>NUCLEOTIDE SEQUENCE</scope>
</reference>
<dbReference type="SMART" id="SM00563">
    <property type="entry name" value="PlsC"/>
    <property type="match status" value="1"/>
</dbReference>
<gene>
    <name evidence="6" type="ORF">CHIRRI_LOCUS2682</name>
</gene>
<name>A0A9N9RNW6_9DIPT</name>
<keyword evidence="4" id="KW-0472">Membrane</keyword>
<feature type="transmembrane region" description="Helical" evidence="4">
    <location>
        <begin position="339"/>
        <end position="359"/>
    </location>
</feature>
<sequence>MFSDRIKQNIVSQLLVTATILSSGAILNVVQLLLHIFVRPFSKKIFNRLMYYVIWTWLAQCVFIYEYWSDSELVVHCKKEDYEFFGHENNLAIFNHIYEIDWLIAWILINRFRGLGYARGFVKNTIKFIPIWGWFFGLAGHIFLRRSFEKDKELIEDKISEYMTCTDNTWIVLMAEGTRFTKEKYQQCLKFAEEKNIVPLKHHLIPRSKGFSTCIPILRKYNCPAVYNVQVSFDKRAENPPFLSSLVLGKKITAHVYINRIPMENVEPTFEFLYDIFKEKDELQDSFDKHGNFYEGRGLKVDDGFNEKPRTCLLVNTFCWVLLETLFILYQAYKMIEADRIQMLVVIGIATISIFYIMLKNMLHLSKVENSSRYGKAQ</sequence>
<accession>A0A9N9RNW6</accession>
<keyword evidence="2" id="KW-0808">Transferase</keyword>
<dbReference type="Pfam" id="PF16076">
    <property type="entry name" value="Acyltransf_C"/>
    <property type="match status" value="1"/>
</dbReference>
<dbReference type="CDD" id="cd07990">
    <property type="entry name" value="LPLAT_LCLAT1-like"/>
    <property type="match status" value="1"/>
</dbReference>
<keyword evidence="7" id="KW-1185">Reference proteome</keyword>
<keyword evidence="4" id="KW-0812">Transmembrane</keyword>
<dbReference type="PANTHER" id="PTHR10983">
    <property type="entry name" value="1-ACYLGLYCEROL-3-PHOSPHATE ACYLTRANSFERASE-RELATED"/>
    <property type="match status" value="1"/>
</dbReference>
<evidence type="ECO:0000259" key="5">
    <source>
        <dbReference type="SMART" id="SM00563"/>
    </source>
</evidence>
<dbReference type="InterPro" id="IPR032098">
    <property type="entry name" value="Acyltransf_C"/>
</dbReference>
<comment type="similarity">
    <text evidence="1">Belongs to the 1-acyl-sn-glycerol-3-phosphate acyltransferase family.</text>
</comment>
<dbReference type="EMBL" id="OU895877">
    <property type="protein sequence ID" value="CAG9799724.1"/>
    <property type="molecule type" value="Genomic_DNA"/>
</dbReference>
<organism evidence="6 7">
    <name type="scientific">Chironomus riparius</name>
    <dbReference type="NCBI Taxonomy" id="315576"/>
    <lineage>
        <taxon>Eukaryota</taxon>
        <taxon>Metazoa</taxon>
        <taxon>Ecdysozoa</taxon>
        <taxon>Arthropoda</taxon>
        <taxon>Hexapoda</taxon>
        <taxon>Insecta</taxon>
        <taxon>Pterygota</taxon>
        <taxon>Neoptera</taxon>
        <taxon>Endopterygota</taxon>
        <taxon>Diptera</taxon>
        <taxon>Nematocera</taxon>
        <taxon>Chironomoidea</taxon>
        <taxon>Chironomidae</taxon>
        <taxon>Chironominae</taxon>
        <taxon>Chironomus</taxon>
    </lineage>
</organism>
<protein>
    <recommendedName>
        <fullName evidence="5">Phospholipid/glycerol acyltransferase domain-containing protein</fullName>
    </recommendedName>
</protein>
<dbReference type="SUPFAM" id="SSF69593">
    <property type="entry name" value="Glycerol-3-phosphate (1)-acyltransferase"/>
    <property type="match status" value="1"/>
</dbReference>
<dbReference type="OrthoDB" id="189226at2759"/>
<feature type="transmembrane region" description="Helical" evidence="4">
    <location>
        <begin position="125"/>
        <end position="144"/>
    </location>
</feature>
<reference evidence="6" key="1">
    <citation type="submission" date="2022-01" db="EMBL/GenBank/DDBJ databases">
        <authorList>
            <person name="King R."/>
        </authorList>
    </citation>
    <scope>NUCLEOTIDE SEQUENCE</scope>
</reference>
<evidence type="ECO:0000256" key="4">
    <source>
        <dbReference type="SAM" id="Phobius"/>
    </source>
</evidence>
<evidence type="ECO:0000256" key="1">
    <source>
        <dbReference type="ARBA" id="ARBA00008655"/>
    </source>
</evidence>
<evidence type="ECO:0000313" key="6">
    <source>
        <dbReference type="EMBL" id="CAG9799724.1"/>
    </source>
</evidence>
<dbReference type="PANTHER" id="PTHR10983:SF24">
    <property type="entry name" value="1-ACYLGLYCEROL-3-PHOSPHATE O-ACYLTRANSFERASE 3, ISOFORM E-RELATED"/>
    <property type="match status" value="1"/>
</dbReference>
<dbReference type="InterPro" id="IPR002123">
    <property type="entry name" value="Plipid/glycerol_acylTrfase"/>
</dbReference>
<dbReference type="GO" id="GO:0012505">
    <property type="term" value="C:endomembrane system"/>
    <property type="evidence" value="ECO:0007669"/>
    <property type="project" value="TreeGrafter"/>
</dbReference>
<feature type="transmembrane region" description="Helical" evidence="4">
    <location>
        <begin position="49"/>
        <end position="68"/>
    </location>
</feature>
<feature type="transmembrane region" description="Helical" evidence="4">
    <location>
        <begin position="12"/>
        <end position="37"/>
    </location>
</feature>
<dbReference type="Pfam" id="PF01553">
    <property type="entry name" value="Acyltransferase"/>
    <property type="match status" value="1"/>
</dbReference>
<feature type="domain" description="Phospholipid/glycerol acyltransferase" evidence="5">
    <location>
        <begin position="90"/>
        <end position="212"/>
    </location>
</feature>
<dbReference type="GO" id="GO:0003841">
    <property type="term" value="F:1-acylglycerol-3-phosphate O-acyltransferase activity"/>
    <property type="evidence" value="ECO:0007669"/>
    <property type="project" value="TreeGrafter"/>
</dbReference>
<keyword evidence="3" id="KW-0012">Acyltransferase</keyword>
<dbReference type="AlphaFoldDB" id="A0A9N9RNW6"/>
<evidence type="ECO:0000256" key="3">
    <source>
        <dbReference type="ARBA" id="ARBA00023315"/>
    </source>
</evidence>
<feature type="transmembrane region" description="Helical" evidence="4">
    <location>
        <begin position="313"/>
        <end position="333"/>
    </location>
</feature>
<keyword evidence="4" id="KW-1133">Transmembrane helix</keyword>